<evidence type="ECO:0000313" key="3">
    <source>
        <dbReference type="EMBL" id="KAA9111453.1"/>
    </source>
</evidence>
<dbReference type="CDD" id="cd07814">
    <property type="entry name" value="SRPBCC_CalC_Aha1-like"/>
    <property type="match status" value="1"/>
</dbReference>
<sequence length="167" mass="18824">MHSHARRRAAEGDRMIDDSMGFRMVRTFDATAPQVWAAWTDADEAAQWWHPQRMTTPRETVAIDPRVDGRYTYTMVDDQTGESHPTGGVYREVVEGEKLVFTWGRPDSDPDETPVITVTITPLGELTRLTFDIRGVDGMKGDDSYWDGWESALDELADHLGQTAVHG</sequence>
<evidence type="ECO:0000313" key="4">
    <source>
        <dbReference type="Proteomes" id="UP000325827"/>
    </source>
</evidence>
<keyword evidence="4" id="KW-1185">Reference proteome</keyword>
<dbReference type="Proteomes" id="UP000325827">
    <property type="component" value="Unassembled WGS sequence"/>
</dbReference>
<dbReference type="OrthoDB" id="3365660at2"/>
<accession>A0A5J5J9H4</accession>
<name>A0A5J5J9H4_9MICO</name>
<dbReference type="Gene3D" id="3.30.530.20">
    <property type="match status" value="1"/>
</dbReference>
<evidence type="ECO:0000259" key="2">
    <source>
        <dbReference type="Pfam" id="PF08327"/>
    </source>
</evidence>
<dbReference type="AlphaFoldDB" id="A0A5J5J9H4"/>
<evidence type="ECO:0000256" key="1">
    <source>
        <dbReference type="ARBA" id="ARBA00006817"/>
    </source>
</evidence>
<comment type="caution">
    <text evidence="3">The sequence shown here is derived from an EMBL/GenBank/DDBJ whole genome shotgun (WGS) entry which is preliminary data.</text>
</comment>
<dbReference type="EMBL" id="VYSA01000001">
    <property type="protein sequence ID" value="KAA9111453.1"/>
    <property type="molecule type" value="Genomic_DNA"/>
</dbReference>
<feature type="domain" description="Activator of Hsp90 ATPase homologue 1/2-like C-terminal" evidence="2">
    <location>
        <begin position="29"/>
        <end position="160"/>
    </location>
</feature>
<dbReference type="InterPro" id="IPR023393">
    <property type="entry name" value="START-like_dom_sf"/>
</dbReference>
<reference evidence="4" key="1">
    <citation type="submission" date="2019-09" db="EMBL/GenBank/DDBJ databases">
        <title>Mumia zhuanghuii sp. nov. isolated from the intestinal contents of plateau pika (Ochotona curzoniae) in the Qinghai-Tibet plateau of China.</title>
        <authorList>
            <person name="Tian Z."/>
        </authorList>
    </citation>
    <scope>NUCLEOTIDE SEQUENCE [LARGE SCALE GENOMIC DNA]</scope>
    <source>
        <strain evidence="4">JCM 30598</strain>
    </source>
</reference>
<proteinExistence type="inferred from homology"/>
<dbReference type="Pfam" id="PF08327">
    <property type="entry name" value="AHSA1"/>
    <property type="match status" value="1"/>
</dbReference>
<dbReference type="InterPro" id="IPR013538">
    <property type="entry name" value="ASHA1/2-like_C"/>
</dbReference>
<gene>
    <name evidence="3" type="ORF">F6B43_07745</name>
</gene>
<protein>
    <submittedName>
        <fullName evidence="3">SRPBCC domain-containing protein</fullName>
    </submittedName>
</protein>
<comment type="similarity">
    <text evidence="1">Belongs to the AHA1 family.</text>
</comment>
<organism evidence="3 4">
    <name type="scientific">Microbacterium rhizomatis</name>
    <dbReference type="NCBI Taxonomy" id="1631477"/>
    <lineage>
        <taxon>Bacteria</taxon>
        <taxon>Bacillati</taxon>
        <taxon>Actinomycetota</taxon>
        <taxon>Actinomycetes</taxon>
        <taxon>Micrococcales</taxon>
        <taxon>Microbacteriaceae</taxon>
        <taxon>Microbacterium</taxon>
    </lineage>
</organism>
<dbReference type="SUPFAM" id="SSF55961">
    <property type="entry name" value="Bet v1-like"/>
    <property type="match status" value="1"/>
</dbReference>